<dbReference type="GO" id="GO:0005524">
    <property type="term" value="F:ATP binding"/>
    <property type="evidence" value="ECO:0007669"/>
    <property type="project" value="UniProtKB-KW"/>
</dbReference>
<dbReference type="NCBIfam" id="TIGR03169">
    <property type="entry name" value="Nterm_to_SelD"/>
    <property type="match status" value="1"/>
</dbReference>
<keyword evidence="4" id="KW-0067">ATP-binding</keyword>
<gene>
    <name evidence="9" type="primary">selD</name>
    <name evidence="9" type="ORF">ROH8110_00317</name>
</gene>
<dbReference type="SUPFAM" id="SSF56042">
    <property type="entry name" value="PurM C-terminal domain-like"/>
    <property type="match status" value="1"/>
</dbReference>
<dbReference type="Proteomes" id="UP000193207">
    <property type="component" value="Unassembled WGS sequence"/>
</dbReference>
<dbReference type="GO" id="GO:0016491">
    <property type="term" value="F:oxidoreductase activity"/>
    <property type="evidence" value="ECO:0007669"/>
    <property type="project" value="InterPro"/>
</dbReference>
<keyword evidence="5" id="KW-0711">Selenium</keyword>
<dbReference type="Pfam" id="PF02769">
    <property type="entry name" value="AIRS_C"/>
    <property type="match status" value="1"/>
</dbReference>
<dbReference type="InterPro" id="IPR010918">
    <property type="entry name" value="PurM-like_C_dom"/>
</dbReference>
<keyword evidence="1 9" id="KW-0808">Transferase</keyword>
<evidence type="ECO:0000256" key="2">
    <source>
        <dbReference type="ARBA" id="ARBA00022741"/>
    </source>
</evidence>
<dbReference type="CDD" id="cd02195">
    <property type="entry name" value="SelD"/>
    <property type="match status" value="1"/>
</dbReference>
<dbReference type="Pfam" id="PF07992">
    <property type="entry name" value="Pyr_redox_2"/>
    <property type="match status" value="1"/>
</dbReference>
<dbReference type="Pfam" id="PF00586">
    <property type="entry name" value="AIRS"/>
    <property type="match status" value="1"/>
</dbReference>
<dbReference type="InterPro" id="IPR036921">
    <property type="entry name" value="PurM-like_N_sf"/>
</dbReference>
<name>A0A1X6Y9X0_9RHOB</name>
<accession>A0A1X6Y9X0</accession>
<dbReference type="Gene3D" id="3.90.650.10">
    <property type="entry name" value="PurM-like C-terminal domain"/>
    <property type="match status" value="1"/>
</dbReference>
<keyword evidence="3 9" id="KW-0418">Kinase</keyword>
<keyword evidence="2" id="KW-0547">Nucleotide-binding</keyword>
<dbReference type="Gene3D" id="3.50.50.100">
    <property type="match status" value="1"/>
</dbReference>
<dbReference type="PANTHER" id="PTHR10256">
    <property type="entry name" value="SELENIDE, WATER DIKINASE"/>
    <property type="match status" value="1"/>
</dbReference>
<dbReference type="GO" id="GO:0005737">
    <property type="term" value="C:cytoplasm"/>
    <property type="evidence" value="ECO:0007669"/>
    <property type="project" value="TreeGrafter"/>
</dbReference>
<dbReference type="OrthoDB" id="9767928at2"/>
<dbReference type="SUPFAM" id="SSF55326">
    <property type="entry name" value="PurM N-terminal domain-like"/>
    <property type="match status" value="1"/>
</dbReference>
<evidence type="ECO:0000259" key="6">
    <source>
        <dbReference type="Pfam" id="PF00586"/>
    </source>
</evidence>
<dbReference type="InterPro" id="IPR016188">
    <property type="entry name" value="PurM-like_N"/>
</dbReference>
<feature type="domain" description="PurM-like N-terminal" evidence="6">
    <location>
        <begin position="435"/>
        <end position="543"/>
    </location>
</feature>
<dbReference type="GO" id="GO:0016260">
    <property type="term" value="P:selenocysteine biosynthetic process"/>
    <property type="evidence" value="ECO:0007669"/>
    <property type="project" value="TreeGrafter"/>
</dbReference>
<dbReference type="PRINTS" id="PR00368">
    <property type="entry name" value="FADPNR"/>
</dbReference>
<reference evidence="9 10" key="1">
    <citation type="submission" date="2017-03" db="EMBL/GenBank/DDBJ databases">
        <authorList>
            <person name="Afonso C.L."/>
            <person name="Miller P.J."/>
            <person name="Scott M.A."/>
            <person name="Spackman E."/>
            <person name="Goraichik I."/>
            <person name="Dimitrov K.M."/>
            <person name="Suarez D.L."/>
            <person name="Swayne D.E."/>
        </authorList>
    </citation>
    <scope>NUCLEOTIDE SEQUENCE [LARGE SCALE GENOMIC DNA]</scope>
    <source>
        <strain evidence="9 10">CECT 8110</strain>
    </source>
</reference>
<evidence type="ECO:0000256" key="5">
    <source>
        <dbReference type="ARBA" id="ARBA00023266"/>
    </source>
</evidence>
<dbReference type="InterPro" id="IPR036676">
    <property type="entry name" value="PurM-like_C_sf"/>
</dbReference>
<dbReference type="InterPro" id="IPR036188">
    <property type="entry name" value="FAD/NAD-bd_sf"/>
</dbReference>
<evidence type="ECO:0000256" key="1">
    <source>
        <dbReference type="ARBA" id="ARBA00022679"/>
    </source>
</evidence>
<dbReference type="AlphaFoldDB" id="A0A1X6Y9X0"/>
<evidence type="ECO:0000259" key="8">
    <source>
        <dbReference type="Pfam" id="PF07992"/>
    </source>
</evidence>
<dbReference type="EC" id="2.7.9.3" evidence="9"/>
<dbReference type="PANTHER" id="PTHR10256:SF0">
    <property type="entry name" value="INACTIVE SELENIDE, WATER DIKINASE-LIKE PROTEIN-RELATED"/>
    <property type="match status" value="1"/>
</dbReference>
<dbReference type="RefSeq" id="WP_085816936.1">
    <property type="nucleotide sequence ID" value="NZ_FWFU01000001.1"/>
</dbReference>
<dbReference type="InterPro" id="IPR004536">
    <property type="entry name" value="SPS/SelD"/>
</dbReference>
<evidence type="ECO:0000313" key="9">
    <source>
        <dbReference type="EMBL" id="SLN14493.1"/>
    </source>
</evidence>
<dbReference type="NCBIfam" id="TIGR00476">
    <property type="entry name" value="selD"/>
    <property type="match status" value="1"/>
</dbReference>
<keyword evidence="10" id="KW-1185">Reference proteome</keyword>
<dbReference type="InterPro" id="IPR023753">
    <property type="entry name" value="FAD/NAD-binding_dom"/>
</dbReference>
<dbReference type="Gene3D" id="3.30.1330.10">
    <property type="entry name" value="PurM-like, N-terminal domain"/>
    <property type="match status" value="1"/>
</dbReference>
<feature type="domain" description="PurM-like C-terminal" evidence="7">
    <location>
        <begin position="555"/>
        <end position="721"/>
    </location>
</feature>
<evidence type="ECO:0000256" key="3">
    <source>
        <dbReference type="ARBA" id="ARBA00022777"/>
    </source>
</evidence>
<dbReference type="InterPro" id="IPR017584">
    <property type="entry name" value="Pyridine_nucleo_diS_OxRdtase_N"/>
</dbReference>
<proteinExistence type="predicted"/>
<evidence type="ECO:0000313" key="10">
    <source>
        <dbReference type="Proteomes" id="UP000193207"/>
    </source>
</evidence>
<organism evidence="9 10">
    <name type="scientific">Roseovarius halotolerans</name>
    <dbReference type="NCBI Taxonomy" id="505353"/>
    <lineage>
        <taxon>Bacteria</taxon>
        <taxon>Pseudomonadati</taxon>
        <taxon>Pseudomonadota</taxon>
        <taxon>Alphaproteobacteria</taxon>
        <taxon>Rhodobacterales</taxon>
        <taxon>Roseobacteraceae</taxon>
        <taxon>Roseovarius</taxon>
    </lineage>
</organism>
<sequence length="727" mass="76486">MESQLPLTRDLVLLGGGHAHALVLRRWAMNPLPGVRLTLIEPNVKAPYTGMLPGHVAGHYGRGDLEIDIVRLAQFAGARLIMDRANGLDRAARLVMLEGRLPVAYDHLSIDIGITSAASEIEGFDDFAIAAKPLGPYAEIWEDFVVAVARGAKPPQVAVVGGGVGAVELALAMHHRLTGVTDKRPEIDVLEASRALQGTAPGTRRALLREMARAGISLTENARIARITGHGVEMADGGLRAAALVVGVAGARPWGWLEATDLPLENGFIKVDDGLRVTDDPAIHAAGDCAHLSHAPRPKAGVYAVRAAPVLFHNLRADLSGGRRRAYRPQRDFLKLVSLGRKAAVADKGGIGLQLPGLWYWKDWIDRRFMQKFHDLPAMPAPDLPREMAEGVRAEMSAHPIICGGCGAKVGPGALMGLINELAPPERADVLSRPGDDAGVLRIGGQIQVLSTDHLRAFVEDHWQMARITAIHALGDVWAMGAEPQAALVNIVLPRMSEPLQRRTLREIMDGAGGVMTEAGAAIIGGHSTQGSELTIGFTVTGLSEDRAIGLDGARPGDRLILTKPLGTGAIMAAAMRAEVDGDVVRAAIGSMSRSLAGDARALRMARAMTDVTGFGLAGHLLAICRASSQGAEIDLGAVPLLPGAEQLFAQGVRSSLDAANAAYAQPAIDCVGDAPAWLFDPQTAGGLLAAVPEECVDVCLAVLGEEGVAASVIGRITEGPPRITLL</sequence>
<dbReference type="GO" id="GO:0004756">
    <property type="term" value="F:selenide, water dikinase activity"/>
    <property type="evidence" value="ECO:0007669"/>
    <property type="project" value="UniProtKB-EC"/>
</dbReference>
<feature type="domain" description="FAD/NAD(P)-binding" evidence="8">
    <location>
        <begin position="10"/>
        <end position="305"/>
    </location>
</feature>
<evidence type="ECO:0000259" key="7">
    <source>
        <dbReference type="Pfam" id="PF02769"/>
    </source>
</evidence>
<evidence type="ECO:0000256" key="4">
    <source>
        <dbReference type="ARBA" id="ARBA00022840"/>
    </source>
</evidence>
<dbReference type="SUPFAM" id="SSF51905">
    <property type="entry name" value="FAD/NAD(P)-binding domain"/>
    <property type="match status" value="2"/>
</dbReference>
<dbReference type="EMBL" id="FWFU01000001">
    <property type="protein sequence ID" value="SLN14493.1"/>
    <property type="molecule type" value="Genomic_DNA"/>
</dbReference>
<protein>
    <submittedName>
        <fullName evidence="9">Selenide, water dikinase</fullName>
        <ecNumber evidence="9">2.7.9.3</ecNumber>
    </submittedName>
</protein>